<gene>
    <name evidence="2" type="primary">CIMAP1C</name>
</gene>
<organism evidence="2 3">
    <name type="scientific">Oryctolagus cuniculus</name>
    <name type="common">Rabbit</name>
    <dbReference type="NCBI Taxonomy" id="9986"/>
    <lineage>
        <taxon>Eukaryota</taxon>
        <taxon>Metazoa</taxon>
        <taxon>Chordata</taxon>
        <taxon>Craniata</taxon>
        <taxon>Vertebrata</taxon>
        <taxon>Euteleostomi</taxon>
        <taxon>Mammalia</taxon>
        <taxon>Eutheria</taxon>
        <taxon>Euarchontoglires</taxon>
        <taxon>Glires</taxon>
        <taxon>Lagomorpha</taxon>
        <taxon>Leporidae</taxon>
        <taxon>Oryctolagus</taxon>
    </lineage>
</organism>
<dbReference type="Bgee" id="ENSOCUG00000026144">
    <property type="expression patterns" value="Expressed in testis"/>
</dbReference>
<protein>
    <submittedName>
        <fullName evidence="2">Ciliary microtubule associated protein 1C</fullName>
    </submittedName>
</protein>
<dbReference type="PANTHER" id="PTHR21580:SF3">
    <property type="entry name" value="OUTER DENSE FIBER PROTEIN 3-LIKE PROTEIN 1"/>
    <property type="match status" value="1"/>
</dbReference>
<reference evidence="2 3" key="1">
    <citation type="journal article" date="2011" name="Nature">
        <title>A high-resolution map of human evolutionary constraint using 29 mammals.</title>
        <authorList>
            <person name="Lindblad-Toh K."/>
            <person name="Garber M."/>
            <person name="Zuk O."/>
            <person name="Lin M.F."/>
            <person name="Parker B.J."/>
            <person name="Washietl S."/>
            <person name="Kheradpour P."/>
            <person name="Ernst J."/>
            <person name="Jordan G."/>
            <person name="Mauceli E."/>
            <person name="Ward L.D."/>
            <person name="Lowe C.B."/>
            <person name="Holloway A.K."/>
            <person name="Clamp M."/>
            <person name="Gnerre S."/>
            <person name="Alfoldi J."/>
            <person name="Beal K."/>
            <person name="Chang J."/>
            <person name="Clawson H."/>
            <person name="Cuff J."/>
            <person name="Di Palma F."/>
            <person name="Fitzgerald S."/>
            <person name="Flicek P."/>
            <person name="Guttman M."/>
            <person name="Hubisz M.J."/>
            <person name="Jaffe D.B."/>
            <person name="Jungreis I."/>
            <person name="Kent W.J."/>
            <person name="Kostka D."/>
            <person name="Lara M."/>
            <person name="Martins A.L."/>
            <person name="Massingham T."/>
            <person name="Moltke I."/>
            <person name="Raney B.J."/>
            <person name="Rasmussen M.D."/>
            <person name="Robinson J."/>
            <person name="Stark A."/>
            <person name="Vilella A.J."/>
            <person name="Wen J."/>
            <person name="Xie X."/>
            <person name="Zody M.C."/>
            <person name="Baldwin J."/>
            <person name="Bloom T."/>
            <person name="Chin C.W."/>
            <person name="Heiman D."/>
            <person name="Nicol R."/>
            <person name="Nusbaum C."/>
            <person name="Young S."/>
            <person name="Wilkinson J."/>
            <person name="Worley K.C."/>
            <person name="Kovar C.L."/>
            <person name="Muzny D.M."/>
            <person name="Gibbs R.A."/>
            <person name="Cree A."/>
            <person name="Dihn H.H."/>
            <person name="Fowler G."/>
            <person name="Jhangiani S."/>
            <person name="Joshi V."/>
            <person name="Lee S."/>
            <person name="Lewis L.R."/>
            <person name="Nazareth L.V."/>
            <person name="Okwuonu G."/>
            <person name="Santibanez J."/>
            <person name="Warren W.C."/>
            <person name="Mardis E.R."/>
            <person name="Weinstock G.M."/>
            <person name="Wilson R.K."/>
            <person name="Delehaunty K."/>
            <person name="Dooling D."/>
            <person name="Fronik C."/>
            <person name="Fulton L."/>
            <person name="Fulton B."/>
            <person name="Graves T."/>
            <person name="Minx P."/>
            <person name="Sodergren E."/>
            <person name="Birney E."/>
            <person name="Margulies E.H."/>
            <person name="Herrero J."/>
            <person name="Green E.D."/>
            <person name="Haussler D."/>
            <person name="Siepel A."/>
            <person name="Goldman N."/>
            <person name="Pollard K.S."/>
            <person name="Pedersen J.S."/>
            <person name="Lander E.S."/>
            <person name="Kellis M."/>
        </authorList>
    </citation>
    <scope>NUCLEOTIDE SEQUENCE [LARGE SCALE GENOMIC DNA]</scope>
    <source>
        <strain evidence="3">Thorbecke</strain>
    </source>
</reference>
<dbReference type="FunCoup" id="G1TVU8">
    <property type="interactions" value="5"/>
</dbReference>
<dbReference type="AlphaFoldDB" id="G1TVU8"/>
<evidence type="ECO:0000313" key="2">
    <source>
        <dbReference type="Ensembl" id="ENSOCUP00000021188.2"/>
    </source>
</evidence>
<reference evidence="2" key="3">
    <citation type="submission" date="2025-09" db="UniProtKB">
        <authorList>
            <consortium name="Ensembl"/>
        </authorList>
    </citation>
    <scope>IDENTIFICATION</scope>
    <source>
        <strain evidence="2">Thorbecke</strain>
    </source>
</reference>
<dbReference type="GO" id="GO:0005856">
    <property type="term" value="C:cytoskeleton"/>
    <property type="evidence" value="ECO:0007669"/>
    <property type="project" value="TreeGrafter"/>
</dbReference>
<dbReference type="PANTHER" id="PTHR21580">
    <property type="entry name" value="SHIPPO-1-RELATED"/>
    <property type="match status" value="1"/>
</dbReference>
<dbReference type="InterPro" id="IPR010736">
    <property type="entry name" value="SHIPPO-rpt"/>
</dbReference>
<dbReference type="Proteomes" id="UP000001811">
    <property type="component" value="Unplaced"/>
</dbReference>
<dbReference type="PaxDb" id="9986-ENSOCUP00000021188"/>
<dbReference type="STRING" id="9986.ENSOCUP00000021188"/>
<dbReference type="Pfam" id="PF07004">
    <property type="entry name" value="SHIPPO-rpt"/>
    <property type="match status" value="2"/>
</dbReference>
<name>G1TVU8_RABIT</name>
<dbReference type="GeneTree" id="ENSGT00940000162054"/>
<reference evidence="2" key="2">
    <citation type="submission" date="2025-08" db="UniProtKB">
        <authorList>
            <consortium name="Ensembl"/>
        </authorList>
    </citation>
    <scope>IDENTIFICATION</scope>
    <source>
        <strain evidence="2">Thorbecke</strain>
    </source>
</reference>
<accession>G1TVU8</accession>
<proteinExistence type="predicted"/>
<dbReference type="eggNOG" id="ENOG502S2VQ">
    <property type="taxonomic scope" value="Eukaryota"/>
</dbReference>
<dbReference type="HOGENOM" id="CLU_088282_1_0_1"/>
<evidence type="ECO:0000313" key="3">
    <source>
        <dbReference type="Proteomes" id="UP000001811"/>
    </source>
</evidence>
<keyword evidence="3" id="KW-1185">Reference proteome</keyword>
<feature type="region of interest" description="Disordered" evidence="1">
    <location>
        <begin position="1"/>
        <end position="24"/>
    </location>
</feature>
<evidence type="ECO:0000256" key="1">
    <source>
        <dbReference type="SAM" id="MobiDB-lite"/>
    </source>
</evidence>
<sequence length="272" mass="29505">MKPCKGAGSCAQQPEKKAPPPARLGVKQTPVVLAMIKGPGPAQYLRPSCTGYLDHDASMFREPAYTLHTRHSEKRVMDGCSPGPSYSLDPSITRFGMSSCPQVPMAGRICNLRLSPTPVPCHYQRDQGPPLGERRAPQYAFGQRCPYPLMDPNPTPNLVSAPLAGAPHPRVPGCNLLQPGRPGQELVLQGRMWGGGPGPAVHARPEPSTYQKRSPVYSMAGRFAYPLDHTSRPGPGSHEVQQVTVHKPRTPAYSMGVRHSAHLCPLVVHIRD</sequence>
<dbReference type="InterPro" id="IPR051291">
    <property type="entry name" value="CIMAP"/>
</dbReference>
<dbReference type="Ensembl" id="ENSOCUT00000022621.2">
    <property type="protein sequence ID" value="ENSOCUP00000021188.2"/>
    <property type="gene ID" value="ENSOCUG00000026144.2"/>
</dbReference>
<dbReference type="InParanoid" id="G1TVU8"/>